<dbReference type="GO" id="GO:0005576">
    <property type="term" value="C:extracellular region"/>
    <property type="evidence" value="ECO:0007669"/>
    <property type="project" value="UniProtKB-SubCell"/>
</dbReference>
<dbReference type="SUPFAM" id="SSF56994">
    <property type="entry name" value="Insulin-like"/>
    <property type="match status" value="1"/>
</dbReference>
<dbReference type="PANTHER" id="PTHR13647:SF4">
    <property type="entry name" value="INSULIN-LIKE PEPTIDE 1-RELATED"/>
    <property type="match status" value="1"/>
</dbReference>
<comment type="subunit">
    <text evidence="2">Heterodimer of a B chain and an A chain linked by two disulfide bonds.</text>
</comment>
<dbReference type="Proteomes" id="UP000035642">
    <property type="component" value="Unassembled WGS sequence"/>
</dbReference>
<comment type="similarity">
    <text evidence="1 6">Belongs to the insulin family.</text>
</comment>
<keyword evidence="5" id="KW-1015">Disulfide bond</keyword>
<dbReference type="STRING" id="6313.A0A0K0DC80"/>
<comment type="subcellular location">
    <subcellularLocation>
        <location evidence="6">Secreted</location>
    </subcellularLocation>
</comment>
<dbReference type="GO" id="GO:0005179">
    <property type="term" value="F:hormone activity"/>
    <property type="evidence" value="ECO:0007669"/>
    <property type="project" value="InterPro"/>
</dbReference>
<evidence type="ECO:0000313" key="9">
    <source>
        <dbReference type="WBParaSite" id="ACAC_0000813701-mRNA-1"/>
    </source>
</evidence>
<dbReference type="InterPro" id="IPR036438">
    <property type="entry name" value="Insulin-like_sf"/>
</dbReference>
<keyword evidence="3" id="KW-0165">Cleavage on pair of basic residues</keyword>
<reference evidence="8" key="1">
    <citation type="submission" date="2012-09" db="EMBL/GenBank/DDBJ databases">
        <authorList>
            <person name="Martin A.A."/>
        </authorList>
    </citation>
    <scope>NUCLEOTIDE SEQUENCE</scope>
</reference>
<dbReference type="WBParaSite" id="ACAC_0000813701-mRNA-1">
    <property type="protein sequence ID" value="ACAC_0000813701-mRNA-1"/>
    <property type="gene ID" value="ACAC_0000813701"/>
</dbReference>
<dbReference type="PROSITE" id="PS00262">
    <property type="entry name" value="INSULIN"/>
    <property type="match status" value="1"/>
</dbReference>
<feature type="domain" description="Insulin-like" evidence="7">
    <location>
        <begin position="16"/>
        <end position="83"/>
    </location>
</feature>
<dbReference type="InterPro" id="IPR022353">
    <property type="entry name" value="Insulin_CS"/>
</dbReference>
<dbReference type="Gene3D" id="1.10.100.10">
    <property type="entry name" value="Insulin-like"/>
    <property type="match status" value="1"/>
</dbReference>
<evidence type="ECO:0000256" key="6">
    <source>
        <dbReference type="RuleBase" id="RU000406"/>
    </source>
</evidence>
<keyword evidence="8" id="KW-1185">Reference proteome</keyword>
<dbReference type="PANTHER" id="PTHR13647">
    <property type="entry name" value="INSULIN-LIKE PEPTIDE 2-RELATED"/>
    <property type="match status" value="1"/>
</dbReference>
<dbReference type="Pfam" id="PF00049">
    <property type="entry name" value="Insulin"/>
    <property type="match status" value="1"/>
</dbReference>
<dbReference type="SMART" id="SM00078">
    <property type="entry name" value="IlGF"/>
    <property type="match status" value="1"/>
</dbReference>
<dbReference type="AlphaFoldDB" id="A0A0K0DC80"/>
<accession>A0A0K0DC80</accession>
<keyword evidence="4" id="KW-0732">Signal</keyword>
<evidence type="ECO:0000256" key="2">
    <source>
        <dbReference type="ARBA" id="ARBA00011207"/>
    </source>
</evidence>
<protein>
    <submittedName>
        <fullName evidence="9">IlGF domain-containing protein</fullName>
    </submittedName>
</protein>
<keyword evidence="6" id="KW-0964">Secreted</keyword>
<evidence type="ECO:0000313" key="8">
    <source>
        <dbReference type="Proteomes" id="UP000035642"/>
    </source>
</evidence>
<evidence type="ECO:0000259" key="7">
    <source>
        <dbReference type="SMART" id="SM00078"/>
    </source>
</evidence>
<dbReference type="InterPro" id="IPR016179">
    <property type="entry name" value="Insulin-like"/>
</dbReference>
<name>A0A0K0DC80_ANGCA</name>
<proteinExistence type="inferred from homology"/>
<sequence length="86" mass="10018">MLLLFFISIPTIESSIRLCGMRLTRTLVSICRNQLCGGFIQNKRSLPWMQPQMYRLHLATKRTGIADECCEKRCSFNYLKTYCCTT</sequence>
<evidence type="ECO:0000256" key="1">
    <source>
        <dbReference type="ARBA" id="ARBA00009034"/>
    </source>
</evidence>
<reference evidence="9" key="2">
    <citation type="submission" date="2017-02" db="UniProtKB">
        <authorList>
            <consortium name="WormBaseParasite"/>
        </authorList>
    </citation>
    <scope>IDENTIFICATION</scope>
</reference>
<evidence type="ECO:0000256" key="4">
    <source>
        <dbReference type="ARBA" id="ARBA00022729"/>
    </source>
</evidence>
<dbReference type="PRINTS" id="PR00276">
    <property type="entry name" value="INSULINFAMLY"/>
</dbReference>
<organism evidence="8 9">
    <name type="scientific">Angiostrongylus cantonensis</name>
    <name type="common">Rat lungworm</name>
    <dbReference type="NCBI Taxonomy" id="6313"/>
    <lineage>
        <taxon>Eukaryota</taxon>
        <taxon>Metazoa</taxon>
        <taxon>Ecdysozoa</taxon>
        <taxon>Nematoda</taxon>
        <taxon>Chromadorea</taxon>
        <taxon>Rhabditida</taxon>
        <taxon>Rhabditina</taxon>
        <taxon>Rhabditomorpha</taxon>
        <taxon>Strongyloidea</taxon>
        <taxon>Metastrongylidae</taxon>
        <taxon>Angiostrongylus</taxon>
    </lineage>
</organism>
<evidence type="ECO:0000256" key="5">
    <source>
        <dbReference type="ARBA" id="ARBA00023157"/>
    </source>
</evidence>
<dbReference type="InterPro" id="IPR022352">
    <property type="entry name" value="Ins/IGF/rlx"/>
</dbReference>
<evidence type="ECO:0000256" key="3">
    <source>
        <dbReference type="ARBA" id="ARBA00022685"/>
    </source>
</evidence>
<dbReference type="CDD" id="cd04366">
    <property type="entry name" value="IlGF_insulin_bombyxin_like"/>
    <property type="match status" value="1"/>
</dbReference>